<dbReference type="EMBL" id="BJUM01000008">
    <property type="protein sequence ID" value="GEK54212.1"/>
    <property type="molecule type" value="Genomic_DNA"/>
</dbReference>
<proteinExistence type="predicted"/>
<dbReference type="RefSeq" id="WP_089347504.1">
    <property type="nucleotide sequence ID" value="NZ_BJUM01000008.1"/>
</dbReference>
<reference evidence="1 2" key="1">
    <citation type="submission" date="2019-07" db="EMBL/GenBank/DDBJ databases">
        <title>Whole genome shotgun sequence of Pseudoalteromonas espejiana NBRC 102222.</title>
        <authorList>
            <person name="Hosoyama A."/>
            <person name="Uohara A."/>
            <person name="Ohji S."/>
            <person name="Ichikawa N."/>
        </authorList>
    </citation>
    <scope>NUCLEOTIDE SEQUENCE [LARGE SCALE GENOMIC DNA]</scope>
    <source>
        <strain evidence="1 2">NBRC 102222</strain>
    </source>
</reference>
<dbReference type="AlphaFoldDB" id="A0A510XT57"/>
<dbReference type="InterPro" id="IPR036249">
    <property type="entry name" value="Thioredoxin-like_sf"/>
</dbReference>
<accession>A0A510XT57</accession>
<dbReference type="OrthoDB" id="9795531at2"/>
<gene>
    <name evidence="1" type="ORF">PES01_10570</name>
</gene>
<comment type="caution">
    <text evidence="1">The sequence shown here is derived from an EMBL/GenBank/DDBJ whole genome shotgun (WGS) entry which is preliminary data.</text>
</comment>
<name>A0A510XT57_9GAMM</name>
<sequence length="73" mass="8040">MKNPILYTARGCKFCPDVKSYAELAGVELDVVRLSESNPHGLRSAPAIEHKGEIYIGIDDCAAFIRRYAKEAA</sequence>
<organism evidence="1 2">
    <name type="scientific">Pseudoalteromonas espejiana</name>
    <dbReference type="NCBI Taxonomy" id="28107"/>
    <lineage>
        <taxon>Bacteria</taxon>
        <taxon>Pseudomonadati</taxon>
        <taxon>Pseudomonadota</taxon>
        <taxon>Gammaproteobacteria</taxon>
        <taxon>Alteromonadales</taxon>
        <taxon>Pseudoalteromonadaceae</taxon>
        <taxon>Pseudoalteromonas</taxon>
    </lineage>
</organism>
<keyword evidence="2" id="KW-1185">Reference proteome</keyword>
<evidence type="ECO:0000313" key="2">
    <source>
        <dbReference type="Proteomes" id="UP000321419"/>
    </source>
</evidence>
<evidence type="ECO:0000313" key="1">
    <source>
        <dbReference type="EMBL" id="GEK54212.1"/>
    </source>
</evidence>
<dbReference type="Proteomes" id="UP000321419">
    <property type="component" value="Unassembled WGS sequence"/>
</dbReference>
<evidence type="ECO:0008006" key="3">
    <source>
        <dbReference type="Google" id="ProtNLM"/>
    </source>
</evidence>
<dbReference type="SUPFAM" id="SSF52833">
    <property type="entry name" value="Thioredoxin-like"/>
    <property type="match status" value="1"/>
</dbReference>
<protein>
    <recommendedName>
        <fullName evidence="3">Glutaredoxin domain-containing protein</fullName>
    </recommendedName>
</protein>